<proteinExistence type="predicted"/>
<dbReference type="SUPFAM" id="SSF53756">
    <property type="entry name" value="UDP-Glycosyltransferase/glycogen phosphorylase"/>
    <property type="match status" value="1"/>
</dbReference>
<name>A0A955RIL8_9BACT</name>
<keyword evidence="1" id="KW-0808">Transferase</keyword>
<dbReference type="EMBL" id="JAGQLG010000155">
    <property type="protein sequence ID" value="MCA9382515.1"/>
    <property type="molecule type" value="Genomic_DNA"/>
</dbReference>
<dbReference type="InterPro" id="IPR001296">
    <property type="entry name" value="Glyco_trans_1"/>
</dbReference>
<dbReference type="CDD" id="cd03809">
    <property type="entry name" value="GT4_MtfB-like"/>
    <property type="match status" value="1"/>
</dbReference>
<dbReference type="Gene3D" id="3.40.50.2000">
    <property type="entry name" value="Glycogen Phosphorylase B"/>
    <property type="match status" value="2"/>
</dbReference>
<evidence type="ECO:0000313" key="4">
    <source>
        <dbReference type="Proteomes" id="UP000782843"/>
    </source>
</evidence>
<dbReference type="AlphaFoldDB" id="A0A955RIL8"/>
<evidence type="ECO:0000259" key="2">
    <source>
        <dbReference type="Pfam" id="PF00534"/>
    </source>
</evidence>
<reference evidence="3" key="2">
    <citation type="journal article" date="2021" name="Microbiome">
        <title>Successional dynamics and alternative stable states in a saline activated sludge microbial community over 9 years.</title>
        <authorList>
            <person name="Wang Y."/>
            <person name="Ye J."/>
            <person name="Ju F."/>
            <person name="Liu L."/>
            <person name="Boyd J.A."/>
            <person name="Deng Y."/>
            <person name="Parks D.H."/>
            <person name="Jiang X."/>
            <person name="Yin X."/>
            <person name="Woodcroft B.J."/>
            <person name="Tyson G.W."/>
            <person name="Hugenholtz P."/>
            <person name="Polz M.F."/>
            <person name="Zhang T."/>
        </authorList>
    </citation>
    <scope>NUCLEOTIDE SEQUENCE</scope>
    <source>
        <strain evidence="3">HKST-UBA10</strain>
    </source>
</reference>
<protein>
    <submittedName>
        <fullName evidence="3">Glycosyltransferase family 4 protein</fullName>
    </submittedName>
</protein>
<evidence type="ECO:0000256" key="1">
    <source>
        <dbReference type="ARBA" id="ARBA00022679"/>
    </source>
</evidence>
<sequence>MRIGIDITPVQDQYKHRGIGRVAYSITQELINREDTEIVLFGFEEDVPEFKGKFEFISINKKIILSKPFNPLYWQTKFKGPITNANLDYYLSYNFERGLPTGLVKTAVFIHDVIPYTTKKYSQKSFIHNLVKGIFYEYALNNSKNADLILTNSKFSKEELVNTGQFDREKIHVTYLGIGDRFRASYTAEEIQSALNKYGVKFPYILYYGGFEPNKNVLTLIKAWELFLQRNPGVDIKLAIGGRKRTLRKFIENQGLNFEQDFPNITQSNGIHALGYLEESDLPLVLKGASIFIHLSKYEGFGFSLAEAITMRVPIVASNASVYPEIVKDTSLLVDPENIEAIADMINKQ</sequence>
<feature type="domain" description="Glycosyl transferase family 1" evidence="2">
    <location>
        <begin position="201"/>
        <end position="348"/>
    </location>
</feature>
<dbReference type="Proteomes" id="UP000782843">
    <property type="component" value="Unassembled WGS sequence"/>
</dbReference>
<dbReference type="PANTHER" id="PTHR46401:SF2">
    <property type="entry name" value="GLYCOSYLTRANSFERASE WBBK-RELATED"/>
    <property type="match status" value="1"/>
</dbReference>
<reference evidence="3" key="1">
    <citation type="submission" date="2020-04" db="EMBL/GenBank/DDBJ databases">
        <authorList>
            <person name="Zhang T."/>
        </authorList>
    </citation>
    <scope>NUCLEOTIDE SEQUENCE</scope>
    <source>
        <strain evidence="3">HKST-UBA10</strain>
    </source>
</reference>
<evidence type="ECO:0000313" key="3">
    <source>
        <dbReference type="EMBL" id="MCA9382515.1"/>
    </source>
</evidence>
<dbReference type="Pfam" id="PF00534">
    <property type="entry name" value="Glycos_transf_1"/>
    <property type="match status" value="1"/>
</dbReference>
<organism evidence="3 4">
    <name type="scientific">Candidatus Dojkabacteria bacterium</name>
    <dbReference type="NCBI Taxonomy" id="2099670"/>
    <lineage>
        <taxon>Bacteria</taxon>
        <taxon>Candidatus Dojkabacteria</taxon>
    </lineage>
</organism>
<feature type="non-terminal residue" evidence="3">
    <location>
        <position position="349"/>
    </location>
</feature>
<accession>A0A955RIL8</accession>
<comment type="caution">
    <text evidence="3">The sequence shown here is derived from an EMBL/GenBank/DDBJ whole genome shotgun (WGS) entry which is preliminary data.</text>
</comment>
<gene>
    <name evidence="3" type="ORF">KC660_03860</name>
</gene>
<dbReference type="GO" id="GO:0016757">
    <property type="term" value="F:glycosyltransferase activity"/>
    <property type="evidence" value="ECO:0007669"/>
    <property type="project" value="InterPro"/>
</dbReference>
<dbReference type="PANTHER" id="PTHR46401">
    <property type="entry name" value="GLYCOSYLTRANSFERASE WBBK-RELATED"/>
    <property type="match status" value="1"/>
</dbReference>